<evidence type="ECO:0000313" key="3">
    <source>
        <dbReference type="Proteomes" id="UP001189429"/>
    </source>
</evidence>
<dbReference type="Proteomes" id="UP001189429">
    <property type="component" value="Unassembled WGS sequence"/>
</dbReference>
<organism evidence="2 3">
    <name type="scientific">Prorocentrum cordatum</name>
    <dbReference type="NCBI Taxonomy" id="2364126"/>
    <lineage>
        <taxon>Eukaryota</taxon>
        <taxon>Sar</taxon>
        <taxon>Alveolata</taxon>
        <taxon>Dinophyceae</taxon>
        <taxon>Prorocentrales</taxon>
        <taxon>Prorocentraceae</taxon>
        <taxon>Prorocentrum</taxon>
    </lineage>
</organism>
<accession>A0ABN9P8M1</accession>
<keyword evidence="3" id="KW-1185">Reference proteome</keyword>
<protein>
    <submittedName>
        <fullName evidence="2">Uncharacterized protein</fullName>
    </submittedName>
</protein>
<dbReference type="EMBL" id="CAUYUJ010000004">
    <property type="protein sequence ID" value="CAK0788204.1"/>
    <property type="molecule type" value="Genomic_DNA"/>
</dbReference>
<proteinExistence type="predicted"/>
<feature type="region of interest" description="Disordered" evidence="1">
    <location>
        <begin position="335"/>
        <end position="356"/>
    </location>
</feature>
<evidence type="ECO:0000313" key="2">
    <source>
        <dbReference type="EMBL" id="CAK0788204.1"/>
    </source>
</evidence>
<name>A0ABN9P8M1_9DINO</name>
<comment type="caution">
    <text evidence="2">The sequence shown here is derived from an EMBL/GenBank/DDBJ whole genome shotgun (WGS) entry which is preliminary data.</text>
</comment>
<gene>
    <name evidence="2" type="ORF">PCOR1329_LOCUS145</name>
</gene>
<reference evidence="2" key="1">
    <citation type="submission" date="2023-10" db="EMBL/GenBank/DDBJ databases">
        <authorList>
            <person name="Chen Y."/>
            <person name="Shah S."/>
            <person name="Dougan E. K."/>
            <person name="Thang M."/>
            <person name="Chan C."/>
        </authorList>
    </citation>
    <scope>NUCLEOTIDE SEQUENCE [LARGE SCALE GENOMIC DNA]</scope>
</reference>
<sequence length="694" mass="77484">MGADQSIGRAQPHEGCCGRFFGGTSGTVEEPHTLASGQRLLSDYVGIDCLGLTMANMVSFVSKNSDQRWGQKTPVVILLMGLISVLQVCYQAFVMSQIHEVEEPEQLQDACEASFGGEVSYQCLEQRVYQGWQEDARLEEQEEILQSTQMTGHEDHHKAHVERVVTAVAELAAAKGPDILWEEHRSAIHAAIEVKHNALPDGERENAKEIHSVHGDRLLDASLQAVHAKEAGDSIEDIKQRLLDYQLEHERHRQERAEKFRKEHEDRMKVFDRLYEETLDAIHHKDPPAADPSASEPKSDFDRLYEQTMAAIHAPTTPSPWAQHLEALQAQYNELSSKNGERQASRTREARRPRSSGFLASRSIGWHPVSHWKDAAPSGDAGLVIVGEEDLRALKWSGALPHVACIAMVPPGADAVYQMMYFVDNWRLQTWESKELVLVYQHSDRRLAKVLDKYVDGKAVKAVGARDAEFPSTAAARYGAWSVKADVIARWDFEEWHHPDQLTLQVKALAMTARPASLLQPQGTHGPRATDRESTLVGEAKWMREEWYPFLRHGSDILEEDRAHHIVQVDVPKLDINAKAPKKAPFKDTLEAERAEIAAGVAICLRLQQGEHFSEFTVSLGAMPVQELEKDHEHLAEAHRHTDVRLSDLCVRAGVEGSLLKRAELHRQAARLASFEAEIASELSDPAGAVAASG</sequence>
<evidence type="ECO:0000256" key="1">
    <source>
        <dbReference type="SAM" id="MobiDB-lite"/>
    </source>
</evidence>
<feature type="compositionally biased region" description="Basic and acidic residues" evidence="1">
    <location>
        <begin position="339"/>
        <end position="352"/>
    </location>
</feature>